<accession>A0A9P0E5L2</accession>
<feature type="region of interest" description="Disordered" evidence="1">
    <location>
        <begin position="13"/>
        <end position="43"/>
    </location>
</feature>
<keyword evidence="3" id="KW-1185">Reference proteome</keyword>
<dbReference type="AlphaFoldDB" id="A0A9P0E5L2"/>
<name>A0A9P0E5L2_NEZVI</name>
<evidence type="ECO:0000313" key="3">
    <source>
        <dbReference type="Proteomes" id="UP001152798"/>
    </source>
</evidence>
<gene>
    <name evidence="2" type="ORF">NEZAVI_LOCUS1636</name>
</gene>
<evidence type="ECO:0000256" key="1">
    <source>
        <dbReference type="SAM" id="MobiDB-lite"/>
    </source>
</evidence>
<reference evidence="2" key="1">
    <citation type="submission" date="2022-01" db="EMBL/GenBank/DDBJ databases">
        <authorList>
            <person name="King R."/>
        </authorList>
    </citation>
    <scope>NUCLEOTIDE SEQUENCE</scope>
</reference>
<protein>
    <submittedName>
        <fullName evidence="2">Uncharacterized protein</fullName>
    </submittedName>
</protein>
<sequence>MVFRIALTAERGMSTNRLPPTRYGSAEGDENDGITRTHPPEGRKEVAVKAWTAVEYKKALSGAEITVVGGSLFAQPVSGVTALYTPAPSSF</sequence>
<dbReference type="EMBL" id="OV725077">
    <property type="protein sequence ID" value="CAH1390430.1"/>
    <property type="molecule type" value="Genomic_DNA"/>
</dbReference>
<feature type="compositionally biased region" description="Basic and acidic residues" evidence="1">
    <location>
        <begin position="33"/>
        <end position="43"/>
    </location>
</feature>
<proteinExistence type="predicted"/>
<evidence type="ECO:0000313" key="2">
    <source>
        <dbReference type="EMBL" id="CAH1390430.1"/>
    </source>
</evidence>
<organism evidence="2 3">
    <name type="scientific">Nezara viridula</name>
    <name type="common">Southern green stink bug</name>
    <name type="synonym">Cimex viridulus</name>
    <dbReference type="NCBI Taxonomy" id="85310"/>
    <lineage>
        <taxon>Eukaryota</taxon>
        <taxon>Metazoa</taxon>
        <taxon>Ecdysozoa</taxon>
        <taxon>Arthropoda</taxon>
        <taxon>Hexapoda</taxon>
        <taxon>Insecta</taxon>
        <taxon>Pterygota</taxon>
        <taxon>Neoptera</taxon>
        <taxon>Paraneoptera</taxon>
        <taxon>Hemiptera</taxon>
        <taxon>Heteroptera</taxon>
        <taxon>Panheteroptera</taxon>
        <taxon>Pentatomomorpha</taxon>
        <taxon>Pentatomoidea</taxon>
        <taxon>Pentatomidae</taxon>
        <taxon>Pentatominae</taxon>
        <taxon>Nezara</taxon>
    </lineage>
</organism>
<dbReference type="Proteomes" id="UP001152798">
    <property type="component" value="Chromosome 1"/>
</dbReference>